<evidence type="ECO:0000313" key="1">
    <source>
        <dbReference type="EMBL" id="EMY25040.1"/>
    </source>
</evidence>
<evidence type="ECO:0000313" key="2">
    <source>
        <dbReference type="Proteomes" id="UP000012220"/>
    </source>
</evidence>
<dbReference type="Proteomes" id="UP000012220">
    <property type="component" value="Unassembled WGS sequence"/>
</dbReference>
<protein>
    <submittedName>
        <fullName evidence="1">Uncharacterized protein</fullName>
    </submittedName>
</protein>
<proteinExistence type="predicted"/>
<name>N1UT28_LEPIR</name>
<dbReference type="EMBL" id="AHNY02000162">
    <property type="protein sequence ID" value="EMY25040.1"/>
    <property type="molecule type" value="Genomic_DNA"/>
</dbReference>
<dbReference type="BioCyc" id="LINT1085541:G11IQ-5718-MONOMER"/>
<comment type="caution">
    <text evidence="1">The sequence shown here is derived from an EMBL/GenBank/DDBJ whole genome shotgun (WGS) entry which is preliminary data.</text>
</comment>
<reference evidence="1 2" key="1">
    <citation type="submission" date="2013-02" db="EMBL/GenBank/DDBJ databases">
        <authorList>
            <person name="Harkins D.M."/>
            <person name="Durkin A.S."/>
            <person name="Brinkac L.M."/>
            <person name="Haft D.H."/>
            <person name="Selengut J.D."/>
            <person name="Sanka R."/>
            <person name="DePew J."/>
            <person name="Purushe J."/>
            <person name="Picardeau M."/>
            <person name="Werts C."/>
            <person name="Goarant C."/>
            <person name="Vinetz J.M."/>
            <person name="Sutton G.G."/>
            <person name="Nierman W.C."/>
            <person name="Fouts D.E."/>
        </authorList>
    </citation>
    <scope>NUCLEOTIDE SEQUENCE [LARGE SCALE GENOMIC DNA]</scope>
    <source>
        <strain evidence="1 2">200703203</strain>
    </source>
</reference>
<accession>N1UT28</accession>
<organism evidence="1 2">
    <name type="scientific">Leptospira interrogans serovar Australis str. 200703203</name>
    <dbReference type="NCBI Taxonomy" id="1085541"/>
    <lineage>
        <taxon>Bacteria</taxon>
        <taxon>Pseudomonadati</taxon>
        <taxon>Spirochaetota</taxon>
        <taxon>Spirochaetia</taxon>
        <taxon>Leptospirales</taxon>
        <taxon>Leptospiraceae</taxon>
        <taxon>Leptospira</taxon>
    </lineage>
</organism>
<gene>
    <name evidence="1" type="ORF">LEP1GSC115_0062</name>
</gene>
<dbReference type="AlphaFoldDB" id="N1UT28"/>
<sequence length="67" mass="7799">MASLILRKSPDYQDLVESLLNRCVIKNPYSSVCWKEKADVLSKKDQNVTRELEEGKKTDPFHIIFTE</sequence>